<evidence type="ECO:0000256" key="1">
    <source>
        <dbReference type="ARBA" id="ARBA00001917"/>
    </source>
</evidence>
<dbReference type="EMBL" id="JABEQP010000016">
    <property type="protein sequence ID" value="MBB2199186.1"/>
    <property type="molecule type" value="Genomic_DNA"/>
</dbReference>
<comment type="caution">
    <text evidence="9">The sequence shown here is derived from an EMBL/GenBank/DDBJ whole genome shotgun (WGS) entry which is preliminary data.</text>
</comment>
<feature type="binding site" evidence="7">
    <location>
        <position position="129"/>
    </location>
    <ligand>
        <name>glyoxylate</name>
        <dbReference type="ChEBI" id="CHEBI:36655"/>
    </ligand>
</feature>
<dbReference type="AlphaFoldDB" id="A0A7W4K2I0"/>
<dbReference type="Gene3D" id="3.20.20.70">
    <property type="entry name" value="Aldolase class I"/>
    <property type="match status" value="1"/>
</dbReference>
<sequence>MVISVEDARHEARRRVPRWLFDYVDGGAGAEHSLGRNLSALAGIGFLPSVLSGAGTADTGTTLFGIAHRFPVALAPVGMAGMLAPGGEIAAAMAAARAGISMCVSHFALASIEDIAAAVDPAGLMFQLYIFRDRAMTRDMVGRAWAAGVRTLVVTVDTPVTPLRLRDARNGFRSATRLSGRLAGQCLLRPRWLHGTLRRPDRIIRNLEPYGMGRTLFAQAAAIGRAIDPAIGWDDIAALRDLWKGRLILKGILRPDDTARAVSAGLDGVILSNHGGRQLDGAVSPVETLAACRDAAGSGLDICVDGGFRDGTDVVKALALGAQGVLIGRPWAYGLATGGMRGVGDILTLFHTGIQTGMILLGTPDIADLRARGRDHLHIDPTGWPR</sequence>
<dbReference type="Pfam" id="PF01070">
    <property type="entry name" value="FMN_dh"/>
    <property type="match status" value="1"/>
</dbReference>
<comment type="cofactor">
    <cofactor evidence="1">
        <name>FMN</name>
        <dbReference type="ChEBI" id="CHEBI:58210"/>
    </cofactor>
</comment>
<feature type="active site" description="Proton acceptor" evidence="6">
    <location>
        <position position="274"/>
    </location>
</feature>
<organism evidence="9 10">
    <name type="scientific">Gluconacetobacter dulcium</name>
    <dbReference type="NCBI Taxonomy" id="2729096"/>
    <lineage>
        <taxon>Bacteria</taxon>
        <taxon>Pseudomonadati</taxon>
        <taxon>Pseudomonadota</taxon>
        <taxon>Alphaproteobacteria</taxon>
        <taxon>Acetobacterales</taxon>
        <taxon>Acetobacteraceae</taxon>
        <taxon>Gluconacetobacter</taxon>
    </lineage>
</organism>
<reference evidence="9 10" key="1">
    <citation type="submission" date="2020-04" db="EMBL/GenBank/DDBJ databases">
        <title>Description of novel Gluconacetobacter.</title>
        <authorList>
            <person name="Sombolestani A."/>
        </authorList>
    </citation>
    <scope>NUCLEOTIDE SEQUENCE [LARGE SCALE GENOMIC DNA]</scope>
    <source>
        <strain evidence="9 10">LMG 22058</strain>
    </source>
</reference>
<evidence type="ECO:0000256" key="7">
    <source>
        <dbReference type="PIRSR" id="PIRSR000138-2"/>
    </source>
</evidence>
<dbReference type="GO" id="GO:0010181">
    <property type="term" value="F:FMN binding"/>
    <property type="evidence" value="ECO:0007669"/>
    <property type="project" value="InterPro"/>
</dbReference>
<dbReference type="InterPro" id="IPR012133">
    <property type="entry name" value="Alpha-hydoxy_acid_DH_FMN"/>
</dbReference>
<evidence type="ECO:0000256" key="6">
    <source>
        <dbReference type="PIRSR" id="PIRSR000138-1"/>
    </source>
</evidence>
<feature type="binding site" evidence="7">
    <location>
        <position position="277"/>
    </location>
    <ligand>
        <name>glyoxylate</name>
        <dbReference type="ChEBI" id="CHEBI:36655"/>
    </ligand>
</feature>
<proteinExistence type="inferred from homology"/>
<dbReference type="PANTHER" id="PTHR10578">
    <property type="entry name" value="S -2-HYDROXY-ACID OXIDASE-RELATED"/>
    <property type="match status" value="1"/>
</dbReference>
<evidence type="ECO:0000256" key="3">
    <source>
        <dbReference type="ARBA" id="ARBA00022643"/>
    </source>
</evidence>
<dbReference type="InterPro" id="IPR013785">
    <property type="entry name" value="Aldolase_TIM"/>
</dbReference>
<keyword evidence="3 7" id="KW-0288">FMN</keyword>
<feature type="binding site" evidence="7">
    <location>
        <position position="274"/>
    </location>
    <ligand>
        <name>glyoxylate</name>
        <dbReference type="ChEBI" id="CHEBI:36655"/>
    </ligand>
</feature>
<dbReference type="PANTHER" id="PTHR10578:SF107">
    <property type="entry name" value="2-HYDROXYACID OXIDASE 1"/>
    <property type="match status" value="1"/>
</dbReference>
<accession>A0A7W4K2I0</accession>
<dbReference type="InterPro" id="IPR037396">
    <property type="entry name" value="FMN_HAD"/>
</dbReference>
<feature type="binding site" evidence="7">
    <location>
        <begin position="328"/>
        <end position="329"/>
    </location>
    <ligand>
        <name>FMN</name>
        <dbReference type="ChEBI" id="CHEBI:58210"/>
    </ligand>
</feature>
<evidence type="ECO:0000256" key="2">
    <source>
        <dbReference type="ARBA" id="ARBA00022630"/>
    </source>
</evidence>
<dbReference type="PROSITE" id="PS00557">
    <property type="entry name" value="FMN_HYDROXY_ACID_DH_1"/>
    <property type="match status" value="1"/>
</dbReference>
<dbReference type="InterPro" id="IPR000262">
    <property type="entry name" value="FMN-dep_DH"/>
</dbReference>
<feature type="binding site" evidence="7">
    <location>
        <position position="105"/>
    </location>
    <ligand>
        <name>FMN</name>
        <dbReference type="ChEBI" id="CHEBI:58210"/>
    </ligand>
</feature>
<feature type="binding site" evidence="7">
    <location>
        <begin position="76"/>
        <end position="78"/>
    </location>
    <ligand>
        <name>FMN</name>
        <dbReference type="ChEBI" id="CHEBI:58210"/>
    </ligand>
</feature>
<evidence type="ECO:0000256" key="5">
    <source>
        <dbReference type="ARBA" id="ARBA00024042"/>
    </source>
</evidence>
<dbReference type="PIRSF" id="PIRSF000138">
    <property type="entry name" value="Al-hdrx_acd_dh"/>
    <property type="match status" value="1"/>
</dbReference>
<dbReference type="PROSITE" id="PS51349">
    <property type="entry name" value="FMN_HYDROXY_ACID_DH_2"/>
    <property type="match status" value="1"/>
</dbReference>
<feature type="binding site" evidence="7">
    <location>
        <position position="127"/>
    </location>
    <ligand>
        <name>FMN</name>
        <dbReference type="ChEBI" id="CHEBI:58210"/>
    </ligand>
</feature>
<dbReference type="GO" id="GO:0016614">
    <property type="term" value="F:oxidoreductase activity, acting on CH-OH group of donors"/>
    <property type="evidence" value="ECO:0007669"/>
    <property type="project" value="UniProtKB-ARBA"/>
</dbReference>
<gene>
    <name evidence="9" type="ORF">HLH44_17375</name>
</gene>
<feature type="binding site" evidence="7">
    <location>
        <position position="250"/>
    </location>
    <ligand>
        <name>FMN</name>
        <dbReference type="ChEBI" id="CHEBI:58210"/>
    </ligand>
</feature>
<feature type="binding site" evidence="7">
    <location>
        <begin position="305"/>
        <end position="309"/>
    </location>
    <ligand>
        <name>FMN</name>
        <dbReference type="ChEBI" id="CHEBI:58210"/>
    </ligand>
</feature>
<feature type="binding site" evidence="7">
    <location>
        <position position="155"/>
    </location>
    <ligand>
        <name>FMN</name>
        <dbReference type="ChEBI" id="CHEBI:58210"/>
    </ligand>
</feature>
<evidence type="ECO:0000313" key="10">
    <source>
        <dbReference type="Proteomes" id="UP000530320"/>
    </source>
</evidence>
<evidence type="ECO:0000256" key="4">
    <source>
        <dbReference type="ARBA" id="ARBA00023002"/>
    </source>
</evidence>
<dbReference type="SUPFAM" id="SSF51395">
    <property type="entry name" value="FMN-linked oxidoreductases"/>
    <property type="match status" value="1"/>
</dbReference>
<keyword evidence="2 7" id="KW-0285">Flavoprotein</keyword>
<dbReference type="CDD" id="cd02809">
    <property type="entry name" value="alpha_hydroxyacid_oxid_FMN"/>
    <property type="match status" value="1"/>
</dbReference>
<dbReference type="InterPro" id="IPR008259">
    <property type="entry name" value="FMN_hydac_DH_AS"/>
</dbReference>
<dbReference type="Proteomes" id="UP000530320">
    <property type="component" value="Unassembled WGS sequence"/>
</dbReference>
<name>A0A7W4K2I0_9PROT</name>
<evidence type="ECO:0000259" key="8">
    <source>
        <dbReference type="PROSITE" id="PS51349"/>
    </source>
</evidence>
<dbReference type="RefSeq" id="WP_183010171.1">
    <property type="nucleotide sequence ID" value="NZ_JABEQP010000016.1"/>
</dbReference>
<comment type="similarity">
    <text evidence="5">Belongs to the FMN-dependent alpha-hydroxy acid dehydrogenase family.</text>
</comment>
<evidence type="ECO:0000313" key="9">
    <source>
        <dbReference type="EMBL" id="MBB2199186.1"/>
    </source>
</evidence>
<feature type="binding site" evidence="7">
    <location>
        <position position="164"/>
    </location>
    <ligand>
        <name>glyoxylate</name>
        <dbReference type="ChEBI" id="CHEBI:36655"/>
    </ligand>
</feature>
<dbReference type="FunFam" id="3.20.20.70:FF:000029">
    <property type="entry name" value="L-lactate dehydrogenase"/>
    <property type="match status" value="1"/>
</dbReference>
<keyword evidence="4" id="KW-0560">Oxidoreductase</keyword>
<feature type="binding site" evidence="7">
    <location>
        <position position="23"/>
    </location>
    <ligand>
        <name>glyoxylate</name>
        <dbReference type="ChEBI" id="CHEBI:36655"/>
    </ligand>
</feature>
<protein>
    <submittedName>
        <fullName evidence="9">Alpha-hydroxy-acid oxidizing protein</fullName>
    </submittedName>
</protein>
<feature type="binding site" evidence="7">
    <location>
        <position position="272"/>
    </location>
    <ligand>
        <name>FMN</name>
        <dbReference type="ChEBI" id="CHEBI:58210"/>
    </ligand>
</feature>
<feature type="domain" description="FMN hydroxy acid dehydrogenase" evidence="8">
    <location>
        <begin position="1"/>
        <end position="379"/>
    </location>
</feature>